<keyword evidence="5 6" id="KW-0472">Membrane</keyword>
<dbReference type="OrthoDB" id="2989516at2"/>
<gene>
    <name evidence="7" type="primary">caaD</name>
    <name evidence="7" type="ORF">NCTC4822_00922</name>
</gene>
<evidence type="ECO:0000256" key="4">
    <source>
        <dbReference type="ARBA" id="ARBA00022989"/>
    </source>
</evidence>
<organism evidence="7 8">
    <name type="scientific">Sporosarcina pasteurii</name>
    <name type="common">Bacillus pasteurii</name>
    <dbReference type="NCBI Taxonomy" id="1474"/>
    <lineage>
        <taxon>Bacteria</taxon>
        <taxon>Bacillati</taxon>
        <taxon>Bacillota</taxon>
        <taxon>Bacilli</taxon>
        <taxon>Bacillales</taxon>
        <taxon>Caryophanaceae</taxon>
        <taxon>Sporosarcina</taxon>
    </lineage>
</organism>
<dbReference type="EMBL" id="UGYZ01000002">
    <property type="protein sequence ID" value="SUJ00277.1"/>
    <property type="molecule type" value="Genomic_DNA"/>
</dbReference>
<feature type="transmembrane region" description="Helical" evidence="6">
    <location>
        <begin position="93"/>
        <end position="115"/>
    </location>
</feature>
<keyword evidence="7" id="KW-0560">Oxidoreductase</keyword>
<dbReference type="GO" id="GO:0016491">
    <property type="term" value="F:oxidoreductase activity"/>
    <property type="evidence" value="ECO:0007669"/>
    <property type="project" value="UniProtKB-KW"/>
</dbReference>
<protein>
    <submittedName>
        <fullName evidence="7">Cytochrome c oxidase subunit 4B</fullName>
        <ecNumber evidence="7">1.9.3.1</ecNumber>
    </submittedName>
</protein>
<dbReference type="RefSeq" id="WP_115360350.1">
    <property type="nucleotide sequence ID" value="NZ_CP038012.1"/>
</dbReference>
<evidence type="ECO:0000256" key="2">
    <source>
        <dbReference type="ARBA" id="ARBA00022475"/>
    </source>
</evidence>
<evidence type="ECO:0000256" key="6">
    <source>
        <dbReference type="SAM" id="Phobius"/>
    </source>
</evidence>
<feature type="transmembrane region" description="Helical" evidence="6">
    <location>
        <begin position="60"/>
        <end position="81"/>
    </location>
</feature>
<dbReference type="InterPro" id="IPR005171">
    <property type="entry name" value="Cyt_c_oxidase_su4_prok"/>
</dbReference>
<keyword evidence="8" id="KW-1185">Reference proteome</keyword>
<evidence type="ECO:0000313" key="7">
    <source>
        <dbReference type="EMBL" id="SUJ00277.1"/>
    </source>
</evidence>
<proteinExistence type="predicted"/>
<evidence type="ECO:0000256" key="3">
    <source>
        <dbReference type="ARBA" id="ARBA00022692"/>
    </source>
</evidence>
<evidence type="ECO:0000256" key="1">
    <source>
        <dbReference type="ARBA" id="ARBA00004651"/>
    </source>
</evidence>
<reference evidence="7 8" key="1">
    <citation type="submission" date="2018-06" db="EMBL/GenBank/DDBJ databases">
        <authorList>
            <consortium name="Pathogen Informatics"/>
            <person name="Doyle S."/>
        </authorList>
    </citation>
    <scope>NUCLEOTIDE SEQUENCE [LARGE SCALE GENOMIC DNA]</scope>
    <source>
        <strain evidence="8">ATCC 11859 / DSM 33 / NCIB 8841 / NCTC 4822</strain>
    </source>
</reference>
<comment type="subcellular location">
    <subcellularLocation>
        <location evidence="1">Cell membrane</location>
        <topology evidence="1">Multi-pass membrane protein</topology>
    </subcellularLocation>
</comment>
<evidence type="ECO:0000313" key="8">
    <source>
        <dbReference type="Proteomes" id="UP000254519"/>
    </source>
</evidence>
<sequence>MADIEIYEKTPSEVEIARLRARKGMRAQVIMFSMMIFLTLTSFAIVLASNADVIGFSKFYVIPVILLFAAVQVGLQLYYFMHMNEKGHGIPEMFMFTGALLAFLIVLTFVTIVWWNPLYV</sequence>
<accession>A0A380BGS5</accession>
<evidence type="ECO:0000256" key="5">
    <source>
        <dbReference type="ARBA" id="ARBA00023136"/>
    </source>
</evidence>
<name>A0A380BGS5_SPOPA</name>
<dbReference type="AlphaFoldDB" id="A0A380BGS5"/>
<dbReference type="Proteomes" id="UP000254519">
    <property type="component" value="Unassembled WGS sequence"/>
</dbReference>
<keyword evidence="3 6" id="KW-0812">Transmembrane</keyword>
<feature type="transmembrane region" description="Helical" evidence="6">
    <location>
        <begin position="29"/>
        <end position="48"/>
    </location>
</feature>
<dbReference type="EC" id="1.9.3.1" evidence="7"/>
<keyword evidence="4 6" id="KW-1133">Transmembrane helix</keyword>
<keyword evidence="2" id="KW-1003">Cell membrane</keyword>
<dbReference type="Pfam" id="PF03626">
    <property type="entry name" value="COX4_pro"/>
    <property type="match status" value="1"/>
</dbReference>
<dbReference type="GO" id="GO:0005886">
    <property type="term" value="C:plasma membrane"/>
    <property type="evidence" value="ECO:0007669"/>
    <property type="project" value="UniProtKB-SubCell"/>
</dbReference>